<dbReference type="RefSeq" id="XP_068356897.1">
    <property type="nucleotide sequence ID" value="XM_068493196.1"/>
</dbReference>
<gene>
    <name evidence="1" type="ORF">TRFO_06609</name>
</gene>
<dbReference type="VEuPathDB" id="TrichDB:TRFO_06609"/>
<dbReference type="InterPro" id="IPR027267">
    <property type="entry name" value="AH/BAR_dom_sf"/>
</dbReference>
<evidence type="ECO:0000313" key="2">
    <source>
        <dbReference type="Proteomes" id="UP000179807"/>
    </source>
</evidence>
<name>A0A1J4JX83_9EUKA</name>
<reference evidence="1" key="1">
    <citation type="submission" date="2016-10" db="EMBL/GenBank/DDBJ databases">
        <authorList>
            <person name="Benchimol M."/>
            <person name="Almeida L.G."/>
            <person name="Vasconcelos A.T."/>
            <person name="Perreira-Neves A."/>
            <person name="Rosa I.A."/>
            <person name="Tasca T."/>
            <person name="Bogo M.R."/>
            <person name="de Souza W."/>
        </authorList>
    </citation>
    <scope>NUCLEOTIDE SEQUENCE [LARGE SCALE GENOMIC DNA]</scope>
    <source>
        <strain evidence="1">K</strain>
    </source>
</reference>
<proteinExistence type="predicted"/>
<accession>A0A1J4JX83</accession>
<sequence>MKCQSYLQSFSAIRKAKESNVLLLETIVQSTREYTGSIDQFLLTLSKIPNDLPEKRQKRLFKSVLGPLDFEGKEPETDKIWNNFSGNFISKPPSILILNDSLKRHFIDQLSDLLQTYAESMNKIESDFQSSYSVYAAEENNYNKSNKAYQFICEQIEDLHTKLKPENTSNKSPDIIDKLRSDFTECKNQYKTIQTEALLATESFDAANSEFSVNSEKILCEFEKVDKMFMENLHNIFVQFVQYTGNSLKSMYGENNLIVDALLPLENIKESTEADPKIDEQTPISTAINPRGLDIDFTELIDPSVLFEPELSQKTAIIASENASLPGEYVFPKGTAVRVIEIRGNEAKVIDEEGKRAARVNTAYLTMDDLQRGSPNDWKLATLKEDIGGDNPSGISGKKGQSVLAGKIEGVSAQCMDMYGRKGMVPLEKLSF</sequence>
<protein>
    <recommendedName>
        <fullName evidence="3">BAR domain-containing protein</fullName>
    </recommendedName>
</protein>
<dbReference type="EMBL" id="MLAK01000816">
    <property type="protein sequence ID" value="OHT03761.1"/>
    <property type="molecule type" value="Genomic_DNA"/>
</dbReference>
<dbReference type="GeneID" id="94827900"/>
<dbReference type="Proteomes" id="UP000179807">
    <property type="component" value="Unassembled WGS sequence"/>
</dbReference>
<dbReference type="AlphaFoldDB" id="A0A1J4JX83"/>
<keyword evidence="2" id="KW-1185">Reference proteome</keyword>
<dbReference type="OrthoDB" id="10677805at2759"/>
<organism evidence="1 2">
    <name type="scientific">Tritrichomonas foetus</name>
    <dbReference type="NCBI Taxonomy" id="1144522"/>
    <lineage>
        <taxon>Eukaryota</taxon>
        <taxon>Metamonada</taxon>
        <taxon>Parabasalia</taxon>
        <taxon>Tritrichomonadida</taxon>
        <taxon>Tritrichomonadidae</taxon>
        <taxon>Tritrichomonas</taxon>
    </lineage>
</organism>
<dbReference type="SUPFAM" id="SSF103657">
    <property type="entry name" value="BAR/IMD domain-like"/>
    <property type="match status" value="1"/>
</dbReference>
<evidence type="ECO:0000313" key="1">
    <source>
        <dbReference type="EMBL" id="OHT03761.1"/>
    </source>
</evidence>
<dbReference type="Gene3D" id="1.20.1270.60">
    <property type="entry name" value="Arfaptin homology (AH) domain/BAR domain"/>
    <property type="match status" value="1"/>
</dbReference>
<evidence type="ECO:0008006" key="3">
    <source>
        <dbReference type="Google" id="ProtNLM"/>
    </source>
</evidence>
<comment type="caution">
    <text evidence="1">The sequence shown here is derived from an EMBL/GenBank/DDBJ whole genome shotgun (WGS) entry which is preliminary data.</text>
</comment>